<evidence type="ECO:0000313" key="1">
    <source>
        <dbReference type="EMBL" id="RNA11591.1"/>
    </source>
</evidence>
<comment type="caution">
    <text evidence="1">The sequence shown here is derived from an EMBL/GenBank/DDBJ whole genome shotgun (WGS) entry which is preliminary data.</text>
</comment>
<evidence type="ECO:0000313" key="2">
    <source>
        <dbReference type="Proteomes" id="UP000276133"/>
    </source>
</evidence>
<gene>
    <name evidence="1" type="ORF">BpHYR1_005002</name>
</gene>
<accession>A0A3M7QKP6</accession>
<dbReference type="Proteomes" id="UP000276133">
    <property type="component" value="Unassembled WGS sequence"/>
</dbReference>
<organism evidence="1 2">
    <name type="scientific">Brachionus plicatilis</name>
    <name type="common">Marine rotifer</name>
    <name type="synonym">Brachionus muelleri</name>
    <dbReference type="NCBI Taxonomy" id="10195"/>
    <lineage>
        <taxon>Eukaryota</taxon>
        <taxon>Metazoa</taxon>
        <taxon>Spiralia</taxon>
        <taxon>Gnathifera</taxon>
        <taxon>Rotifera</taxon>
        <taxon>Eurotatoria</taxon>
        <taxon>Monogononta</taxon>
        <taxon>Pseudotrocha</taxon>
        <taxon>Ploima</taxon>
        <taxon>Brachionidae</taxon>
        <taxon>Brachionus</taxon>
    </lineage>
</organism>
<reference evidence="1 2" key="1">
    <citation type="journal article" date="2018" name="Sci. Rep.">
        <title>Genomic signatures of local adaptation to the degree of environmental predictability in rotifers.</title>
        <authorList>
            <person name="Franch-Gras L."/>
            <person name="Hahn C."/>
            <person name="Garcia-Roger E.M."/>
            <person name="Carmona M.J."/>
            <person name="Serra M."/>
            <person name="Gomez A."/>
        </authorList>
    </citation>
    <scope>NUCLEOTIDE SEQUENCE [LARGE SCALE GENOMIC DNA]</scope>
    <source>
        <strain evidence="1">HYR1</strain>
    </source>
</reference>
<sequence length="78" mass="9089">MLISLEDKAGLVNFMIYRSQILLAKFIFCLLKDNFRVGGKNDEIDESVFNKGKDMVQMPKKKTNLERDQINFAIFVEK</sequence>
<keyword evidence="2" id="KW-1185">Reference proteome</keyword>
<protein>
    <submittedName>
        <fullName evidence="1">Uncharacterized protein</fullName>
    </submittedName>
</protein>
<dbReference type="EMBL" id="REGN01005914">
    <property type="protein sequence ID" value="RNA11591.1"/>
    <property type="molecule type" value="Genomic_DNA"/>
</dbReference>
<dbReference type="AlphaFoldDB" id="A0A3M7QKP6"/>
<proteinExistence type="predicted"/>
<name>A0A3M7QKP6_BRAPC</name>